<proteinExistence type="predicted"/>
<keyword evidence="2" id="KW-1185">Reference proteome</keyword>
<comment type="caution">
    <text evidence="1">The sequence shown here is derived from an EMBL/GenBank/DDBJ whole genome shotgun (WGS) entry which is preliminary data.</text>
</comment>
<reference evidence="2" key="1">
    <citation type="journal article" date="2024" name="IScience">
        <title>Strigolactones Initiate the Formation of Haustorium-like Structures in Castilleja.</title>
        <authorList>
            <person name="Buerger M."/>
            <person name="Peterson D."/>
            <person name="Chory J."/>
        </authorList>
    </citation>
    <scope>NUCLEOTIDE SEQUENCE [LARGE SCALE GENOMIC DNA]</scope>
</reference>
<dbReference type="Proteomes" id="UP001632038">
    <property type="component" value="Unassembled WGS sequence"/>
</dbReference>
<dbReference type="AlphaFoldDB" id="A0ABD3ER77"/>
<evidence type="ECO:0000313" key="1">
    <source>
        <dbReference type="EMBL" id="KAL3655564.1"/>
    </source>
</evidence>
<name>A0ABD3ER77_9LAMI</name>
<protein>
    <submittedName>
        <fullName evidence="1">DNA (Cytosine-5-)-methyltransferase</fullName>
    </submittedName>
</protein>
<evidence type="ECO:0000313" key="2">
    <source>
        <dbReference type="Proteomes" id="UP001632038"/>
    </source>
</evidence>
<organism evidence="1 2">
    <name type="scientific">Castilleja foliolosa</name>
    <dbReference type="NCBI Taxonomy" id="1961234"/>
    <lineage>
        <taxon>Eukaryota</taxon>
        <taxon>Viridiplantae</taxon>
        <taxon>Streptophyta</taxon>
        <taxon>Embryophyta</taxon>
        <taxon>Tracheophyta</taxon>
        <taxon>Spermatophyta</taxon>
        <taxon>Magnoliopsida</taxon>
        <taxon>eudicotyledons</taxon>
        <taxon>Gunneridae</taxon>
        <taxon>Pentapetalae</taxon>
        <taxon>asterids</taxon>
        <taxon>lamiids</taxon>
        <taxon>Lamiales</taxon>
        <taxon>Orobanchaceae</taxon>
        <taxon>Pedicularideae</taxon>
        <taxon>Castillejinae</taxon>
        <taxon>Castilleja</taxon>
    </lineage>
</organism>
<accession>A0ABD3ER77</accession>
<gene>
    <name evidence="1" type="primary">DRM3_1</name>
    <name evidence="1" type="ORF">CASFOL_001350</name>
</gene>
<sequence length="166" mass="18711">MDFIFAARMAKKYEKDGSNISRETINEAIFGIMEKMLQLFEIGFTVNKISATFEICGSEASPQELAYSVFDLGAIRSNPAPKRKIHHFDSLYIRIEEYINISSQVGAVDSLERSRVKIPKAQHYIQPHHLQKLNYEFAEEPVMSVGRGPPEALKWNSSSVGGRTTA</sequence>
<dbReference type="EMBL" id="JAVIJP010000002">
    <property type="protein sequence ID" value="KAL3655564.1"/>
    <property type="molecule type" value="Genomic_DNA"/>
</dbReference>